<feature type="compositionally biased region" description="Polar residues" evidence="5">
    <location>
        <begin position="28"/>
        <end position="37"/>
    </location>
</feature>
<dbReference type="GO" id="GO:0046872">
    <property type="term" value="F:metal ion binding"/>
    <property type="evidence" value="ECO:0007669"/>
    <property type="project" value="UniProtKB-KW"/>
</dbReference>
<feature type="domain" description="LIM zinc-binding" evidence="6">
    <location>
        <begin position="642"/>
        <end position="708"/>
    </location>
</feature>
<dbReference type="Pfam" id="PF00412">
    <property type="entry name" value="LIM"/>
    <property type="match status" value="1"/>
</dbReference>
<keyword evidence="2 4" id="KW-0862">Zinc</keyword>
<dbReference type="SMART" id="SM00132">
    <property type="entry name" value="LIM"/>
    <property type="match status" value="1"/>
</dbReference>
<reference evidence="7" key="3">
    <citation type="submission" date="2025-08" db="UniProtKB">
        <authorList>
            <consortium name="Ensembl"/>
        </authorList>
    </citation>
    <scope>IDENTIFICATION</scope>
    <source>
        <strain evidence="7">HNI</strain>
    </source>
</reference>
<feature type="compositionally biased region" description="Polar residues" evidence="5">
    <location>
        <begin position="282"/>
        <end position="291"/>
    </location>
</feature>
<reference evidence="7 8" key="2">
    <citation type="submission" date="2017-04" db="EMBL/GenBank/DDBJ databases">
        <title>CpG methylation of centromeres and impact of large insertions on vertebrate speciation.</title>
        <authorList>
            <person name="Ichikawa K."/>
            <person name="Yoshimura J."/>
            <person name="Morishita S."/>
        </authorList>
    </citation>
    <scope>NUCLEOTIDE SEQUENCE</scope>
    <source>
        <strain evidence="7 8">HNI</strain>
    </source>
</reference>
<evidence type="ECO:0000256" key="1">
    <source>
        <dbReference type="ARBA" id="ARBA00022723"/>
    </source>
</evidence>
<dbReference type="Pfam" id="PF15949">
    <property type="entry name" value="DUF4757"/>
    <property type="match status" value="1"/>
</dbReference>
<reference evidence="7" key="4">
    <citation type="submission" date="2025-09" db="UniProtKB">
        <authorList>
            <consortium name="Ensembl"/>
        </authorList>
    </citation>
    <scope>IDENTIFICATION</scope>
    <source>
        <strain evidence="7">HNI</strain>
    </source>
</reference>
<feature type="compositionally biased region" description="Polar residues" evidence="5">
    <location>
        <begin position="257"/>
        <end position="275"/>
    </location>
</feature>
<evidence type="ECO:0000256" key="4">
    <source>
        <dbReference type="PROSITE-ProRule" id="PRU00125"/>
    </source>
</evidence>
<evidence type="ECO:0000313" key="7">
    <source>
        <dbReference type="Ensembl" id="ENSORLP00020010258.1"/>
    </source>
</evidence>
<dbReference type="Proteomes" id="UP000265180">
    <property type="component" value="Chromosome 10"/>
</dbReference>
<dbReference type="Gene3D" id="2.10.110.10">
    <property type="entry name" value="Cysteine Rich Protein"/>
    <property type="match status" value="1"/>
</dbReference>
<feature type="region of interest" description="Disordered" evidence="5">
    <location>
        <begin position="27"/>
        <end position="76"/>
    </location>
</feature>
<accession>A0A3P9KPD7</accession>
<dbReference type="InterPro" id="IPR031865">
    <property type="entry name" value="DUF4757"/>
</dbReference>
<feature type="compositionally biased region" description="Polar residues" evidence="5">
    <location>
        <begin position="557"/>
        <end position="578"/>
    </location>
</feature>
<dbReference type="CDD" id="cd08368">
    <property type="entry name" value="LIM"/>
    <property type="match status" value="1"/>
</dbReference>
<evidence type="ECO:0000313" key="8">
    <source>
        <dbReference type="Proteomes" id="UP000265180"/>
    </source>
</evidence>
<evidence type="ECO:0000259" key="6">
    <source>
        <dbReference type="PROSITE" id="PS50023"/>
    </source>
</evidence>
<feature type="region of interest" description="Disordered" evidence="5">
    <location>
        <begin position="467"/>
        <end position="641"/>
    </location>
</feature>
<feature type="compositionally biased region" description="Basic and acidic residues" evidence="5">
    <location>
        <begin position="467"/>
        <end position="484"/>
    </location>
</feature>
<dbReference type="PROSITE" id="PS50023">
    <property type="entry name" value="LIM_DOMAIN_2"/>
    <property type="match status" value="1"/>
</dbReference>
<dbReference type="InterPro" id="IPR001781">
    <property type="entry name" value="Znf_LIM"/>
</dbReference>
<feature type="compositionally biased region" description="Low complexity" evidence="5">
    <location>
        <begin position="303"/>
        <end position="312"/>
    </location>
</feature>
<dbReference type="PANTHER" id="PTHR15551">
    <property type="entry name" value="LIM DOMAIN ONLY 7"/>
    <property type="match status" value="1"/>
</dbReference>
<feature type="compositionally biased region" description="Basic and acidic residues" evidence="5">
    <location>
        <begin position="412"/>
        <end position="455"/>
    </location>
</feature>
<dbReference type="PROSITE" id="PS00478">
    <property type="entry name" value="LIM_DOMAIN_1"/>
    <property type="match status" value="1"/>
</dbReference>
<feature type="compositionally biased region" description="Basic and acidic residues" evidence="5">
    <location>
        <begin position="247"/>
        <end position="256"/>
    </location>
</feature>
<reference key="1">
    <citation type="journal article" date="2007" name="Nature">
        <title>The medaka draft genome and insights into vertebrate genome evolution.</title>
        <authorList>
            <person name="Kasahara M."/>
            <person name="Naruse K."/>
            <person name="Sasaki S."/>
            <person name="Nakatani Y."/>
            <person name="Qu W."/>
            <person name="Ahsan B."/>
            <person name="Yamada T."/>
            <person name="Nagayasu Y."/>
            <person name="Doi K."/>
            <person name="Kasai Y."/>
            <person name="Jindo T."/>
            <person name="Kobayashi D."/>
            <person name="Shimada A."/>
            <person name="Toyoda A."/>
            <person name="Kuroki Y."/>
            <person name="Fujiyama A."/>
            <person name="Sasaki T."/>
            <person name="Shimizu A."/>
            <person name="Asakawa S."/>
            <person name="Shimizu N."/>
            <person name="Hashimoto S."/>
            <person name="Yang J."/>
            <person name="Lee Y."/>
            <person name="Matsushima K."/>
            <person name="Sugano S."/>
            <person name="Sakaizumi M."/>
            <person name="Narita T."/>
            <person name="Ohishi K."/>
            <person name="Haga S."/>
            <person name="Ohta F."/>
            <person name="Nomoto H."/>
            <person name="Nogata K."/>
            <person name="Morishita T."/>
            <person name="Endo T."/>
            <person name="Shin-I T."/>
            <person name="Takeda H."/>
            <person name="Morishita S."/>
            <person name="Kohara Y."/>
        </authorList>
    </citation>
    <scope>NUCLEOTIDE SEQUENCE [LARGE SCALE GENOMIC DNA]</scope>
    <source>
        <strain>Hd-rR</strain>
    </source>
</reference>
<dbReference type="FunFam" id="2.10.110.10:FF:000041">
    <property type="entry name" value="LIM and calponin homology domains 1"/>
    <property type="match status" value="1"/>
</dbReference>
<keyword evidence="3 4" id="KW-0440">LIM domain</keyword>
<sequence>MPDIHKDDMLARRTSVTELRTAMPFNQYLPNKSNQSGYVPLALRKKKNNKEADGGGSWSTTTSPVGGSRPCREQREEELRLAYKQAKTPEEASAILHRYAQRFSVSEAVLERLQLPKLLDRSVSADPSFPISLSASPTTPDPFDEDPDGPLKYLRQHSAPTPKFTSTLEARIEEIPKEPPSQQRLHVRSRSSEPPSTRALSPKAVPLLSPKPYIQFRPAAAETRDSKTGRVLQVNGEDSIGAPHMKPQSEERETPHFQESPSSSGNKASDTSTHSVEGGRPSLTSCCSEAATQDIHQEHAIERSTPPSRPTSLPEKLQMPEGSFVETVGHPNAPLNTTDQQAPPAEAKQEQQKTELTSENLSSLIRSEMHTQKNKPKTAAEPSQTEAKISLEASASLGYQPLRETPAEDAEKDQCKNAKREDRWSWDPDEERKRQERWQQEQEHMLQEKYQREQEKLKEEWEKAQREVMEEERKYREEERRILEETVMPLTPRSSALPSPSRGELMSSSGPQDTIFQSEPEREHIQEVLEGQTRTTEEKRRSDISTAEESSKAARSLVSQNSSQAESSGRSLHNSQTPFLARSSAPVKTPHVHTADSSRPSRPAGEQRNDLMGSSVGHSSPKPPAAADAQPPAPSRSVSGKKLCSSCTQPLGKGAAMIIETLSLYFHIHCFKCGLCKGQLGDTTTGTDVRIRNGLLNCHQCYIRSRSAGQPTTL</sequence>
<proteinExistence type="predicted"/>
<protein>
    <recommendedName>
        <fullName evidence="6">LIM zinc-binding domain-containing protein</fullName>
    </recommendedName>
</protein>
<dbReference type="PANTHER" id="PTHR15551:SF5">
    <property type="entry name" value="LIM AND CALPONIN HOMOLOGY DOMAINS-CONTAINING PROTEIN 1 ISOFORM X1"/>
    <property type="match status" value="1"/>
</dbReference>
<evidence type="ECO:0000256" key="2">
    <source>
        <dbReference type="ARBA" id="ARBA00022833"/>
    </source>
</evidence>
<dbReference type="AlphaFoldDB" id="A0A3P9KPD7"/>
<keyword evidence="1 4" id="KW-0479">Metal-binding</keyword>
<evidence type="ECO:0000256" key="5">
    <source>
        <dbReference type="SAM" id="MobiDB-lite"/>
    </source>
</evidence>
<name>A0A3P9KPD7_ORYLA</name>
<feature type="region of interest" description="Disordered" evidence="5">
    <location>
        <begin position="125"/>
        <end position="455"/>
    </location>
</feature>
<organism evidence="7 8">
    <name type="scientific">Oryzias latipes</name>
    <name type="common">Japanese rice fish</name>
    <name type="synonym">Japanese killifish</name>
    <dbReference type="NCBI Taxonomy" id="8090"/>
    <lineage>
        <taxon>Eukaryota</taxon>
        <taxon>Metazoa</taxon>
        <taxon>Chordata</taxon>
        <taxon>Craniata</taxon>
        <taxon>Vertebrata</taxon>
        <taxon>Euteleostomi</taxon>
        <taxon>Actinopterygii</taxon>
        <taxon>Neopterygii</taxon>
        <taxon>Teleostei</taxon>
        <taxon>Neoteleostei</taxon>
        <taxon>Acanthomorphata</taxon>
        <taxon>Ovalentaria</taxon>
        <taxon>Atherinomorphae</taxon>
        <taxon>Beloniformes</taxon>
        <taxon>Adrianichthyidae</taxon>
        <taxon>Oryziinae</taxon>
        <taxon>Oryzias</taxon>
    </lineage>
</organism>
<feature type="compositionally biased region" description="Polar residues" evidence="5">
    <location>
        <begin position="506"/>
        <end position="517"/>
    </location>
</feature>
<dbReference type="Ensembl" id="ENSORLT00020016845.1">
    <property type="protein sequence ID" value="ENSORLP00020010258.1"/>
    <property type="gene ID" value="ENSORLG00020011185.1"/>
</dbReference>
<feature type="compositionally biased region" description="Polar residues" evidence="5">
    <location>
        <begin position="354"/>
        <end position="365"/>
    </location>
</feature>
<evidence type="ECO:0000256" key="3">
    <source>
        <dbReference type="ARBA" id="ARBA00023038"/>
    </source>
</evidence>